<dbReference type="PANTHER" id="PTHR45953:SF1">
    <property type="entry name" value="IDURONATE 2-SULFATASE"/>
    <property type="match status" value="1"/>
</dbReference>
<keyword evidence="3" id="KW-0479">Metal-binding</keyword>
<dbReference type="GO" id="GO:0005737">
    <property type="term" value="C:cytoplasm"/>
    <property type="evidence" value="ECO:0007669"/>
    <property type="project" value="TreeGrafter"/>
</dbReference>
<dbReference type="AlphaFoldDB" id="A0A362X1L2"/>
<comment type="cofactor">
    <cofactor evidence="1">
        <name>Ca(2+)</name>
        <dbReference type="ChEBI" id="CHEBI:29108"/>
    </cofactor>
</comment>
<dbReference type="GO" id="GO:0004423">
    <property type="term" value="F:iduronate-2-sulfatase activity"/>
    <property type="evidence" value="ECO:0007669"/>
    <property type="project" value="InterPro"/>
</dbReference>
<dbReference type="RefSeq" id="WP_211297550.1">
    <property type="nucleotide sequence ID" value="NZ_PVEO01000004.1"/>
</dbReference>
<sequence>MMNKACSNKENIQSNPILFIKTSLFLLLIVLTMSCKENEITKSPKNILLICVDDLRPELNTFGATYIKSPHIDELASKGRAFHNHFVNAPSCGPSRYTLLTGQYGLQYRQNGNRALFFRAKNKTSNSGSVPPSMPEWFKQHGYTTVSVGKVSHHPGGRGGENWNDNTIPEMPDAWDEHIMPVGAWKTPRGSMHGLAHGRIRTDTDRAVIETVDDGDNSYPDGLIAEEGLKQLETLANADKPFFLAIGLIKPHLPFGVPKTYLDMYEGVEIPPIPHPEKPEGKTTWHASKEFMNYHRGGRNPNEDVDFAMELKKYYAACVSYADKHVGDILSKLKETGADKNTIVVLWGDHGWHLGEHAIWGKHALFDESLHSPLIIYAPEMEQNGKKSDAFVETIDVFPTLCELSELPVPNFAHGVSLKPILDNPEAEGHSVAGYYTNASTLRTPNYRFIQHKIGDVELYNHNSTEKETKNIANENQELVNTLKHQLEEKLGPLAFSWDVKQNKK</sequence>
<evidence type="ECO:0000256" key="6">
    <source>
        <dbReference type="ARBA" id="ARBA00022837"/>
    </source>
</evidence>
<dbReference type="Proteomes" id="UP000251545">
    <property type="component" value="Unassembled WGS sequence"/>
</dbReference>
<evidence type="ECO:0000256" key="2">
    <source>
        <dbReference type="ARBA" id="ARBA00008779"/>
    </source>
</evidence>
<gene>
    <name evidence="8" type="ORF">CLV33_104217</name>
</gene>
<comment type="similarity">
    <text evidence="2">Belongs to the sulfatase family.</text>
</comment>
<dbReference type="PROSITE" id="PS00523">
    <property type="entry name" value="SULFATASE_1"/>
    <property type="match status" value="1"/>
</dbReference>
<keyword evidence="6" id="KW-0106">Calcium</keyword>
<keyword evidence="4" id="KW-0732">Signal</keyword>
<evidence type="ECO:0000256" key="4">
    <source>
        <dbReference type="ARBA" id="ARBA00022729"/>
    </source>
</evidence>
<dbReference type="InterPro" id="IPR024607">
    <property type="entry name" value="Sulfatase_CS"/>
</dbReference>
<dbReference type="SUPFAM" id="SSF53649">
    <property type="entry name" value="Alkaline phosphatase-like"/>
    <property type="match status" value="1"/>
</dbReference>
<evidence type="ECO:0000259" key="7">
    <source>
        <dbReference type="Pfam" id="PF00884"/>
    </source>
</evidence>
<dbReference type="CDD" id="cd16030">
    <property type="entry name" value="iduronate-2-sulfatase"/>
    <property type="match status" value="1"/>
</dbReference>
<proteinExistence type="inferred from homology"/>
<dbReference type="EMBL" id="PVEO01000004">
    <property type="protein sequence ID" value="PQV49010.1"/>
    <property type="molecule type" value="Genomic_DNA"/>
</dbReference>
<dbReference type="PANTHER" id="PTHR45953">
    <property type="entry name" value="IDURONATE 2-SULFATASE"/>
    <property type="match status" value="1"/>
</dbReference>
<dbReference type="Pfam" id="PF00884">
    <property type="entry name" value="Sulfatase"/>
    <property type="match status" value="1"/>
</dbReference>
<evidence type="ECO:0000256" key="3">
    <source>
        <dbReference type="ARBA" id="ARBA00022723"/>
    </source>
</evidence>
<protein>
    <submittedName>
        <fullName evidence="8">Iduronate 2-sulfatase</fullName>
    </submittedName>
</protein>
<accession>A0A362X1L2</accession>
<dbReference type="Gene3D" id="3.40.720.10">
    <property type="entry name" value="Alkaline Phosphatase, subunit A"/>
    <property type="match status" value="1"/>
</dbReference>
<dbReference type="InterPro" id="IPR000917">
    <property type="entry name" value="Sulfatase_N"/>
</dbReference>
<organism evidence="8 9">
    <name type="scientific">Jejuia pallidilutea</name>
    <dbReference type="NCBI Taxonomy" id="504487"/>
    <lineage>
        <taxon>Bacteria</taxon>
        <taxon>Pseudomonadati</taxon>
        <taxon>Bacteroidota</taxon>
        <taxon>Flavobacteriia</taxon>
        <taxon>Flavobacteriales</taxon>
        <taxon>Flavobacteriaceae</taxon>
        <taxon>Jejuia</taxon>
    </lineage>
</organism>
<evidence type="ECO:0000313" key="9">
    <source>
        <dbReference type="Proteomes" id="UP000251545"/>
    </source>
</evidence>
<reference evidence="8 9" key="1">
    <citation type="submission" date="2018-02" db="EMBL/GenBank/DDBJ databases">
        <title>Genomic Encyclopedia of Archaeal and Bacterial Type Strains, Phase II (KMG-II): from individual species to whole genera.</title>
        <authorList>
            <person name="Goeker M."/>
        </authorList>
    </citation>
    <scope>NUCLEOTIDE SEQUENCE [LARGE SCALE GENOMIC DNA]</scope>
    <source>
        <strain evidence="8 9">DSM 21165</strain>
    </source>
</reference>
<dbReference type="PROSITE" id="PS51257">
    <property type="entry name" value="PROKAR_LIPOPROTEIN"/>
    <property type="match status" value="1"/>
</dbReference>
<evidence type="ECO:0000256" key="1">
    <source>
        <dbReference type="ARBA" id="ARBA00001913"/>
    </source>
</evidence>
<dbReference type="InterPro" id="IPR017850">
    <property type="entry name" value="Alkaline_phosphatase_core_sf"/>
</dbReference>
<name>A0A362X1L2_9FLAO</name>
<comment type="caution">
    <text evidence="8">The sequence shown here is derived from an EMBL/GenBank/DDBJ whole genome shotgun (WGS) entry which is preliminary data.</text>
</comment>
<keyword evidence="5" id="KW-0378">Hydrolase</keyword>
<evidence type="ECO:0000256" key="5">
    <source>
        <dbReference type="ARBA" id="ARBA00022801"/>
    </source>
</evidence>
<feature type="domain" description="Sulfatase N-terminal" evidence="7">
    <location>
        <begin position="45"/>
        <end position="404"/>
    </location>
</feature>
<evidence type="ECO:0000313" key="8">
    <source>
        <dbReference type="EMBL" id="PQV49010.1"/>
    </source>
</evidence>
<dbReference type="GO" id="GO:0046872">
    <property type="term" value="F:metal ion binding"/>
    <property type="evidence" value="ECO:0007669"/>
    <property type="project" value="UniProtKB-KW"/>
</dbReference>
<dbReference type="InterPro" id="IPR035874">
    <property type="entry name" value="IDS"/>
</dbReference>